<gene>
    <name evidence="2" type="ORF">IFO69_21315</name>
</gene>
<keyword evidence="1" id="KW-0812">Transmembrane</keyword>
<dbReference type="EMBL" id="JACYTQ010000012">
    <property type="protein sequence ID" value="MBD8491306.1"/>
    <property type="molecule type" value="Genomic_DNA"/>
</dbReference>
<keyword evidence="3" id="KW-1185">Reference proteome</keyword>
<reference evidence="2 3" key="1">
    <citation type="submission" date="2020-09" db="EMBL/GenBank/DDBJ databases">
        <title>Echinicola sp. CAU 1574 isolated from sand of Sido Beach.</title>
        <authorList>
            <person name="Kim W."/>
        </authorList>
    </citation>
    <scope>NUCLEOTIDE SEQUENCE [LARGE SCALE GENOMIC DNA]</scope>
    <source>
        <strain evidence="2 3">CAU 1574</strain>
    </source>
</reference>
<keyword evidence="1" id="KW-1133">Transmembrane helix</keyword>
<accession>A0ABR9AR92</accession>
<proteinExistence type="predicted"/>
<evidence type="ECO:0000256" key="1">
    <source>
        <dbReference type="SAM" id="Phobius"/>
    </source>
</evidence>
<keyword evidence="1" id="KW-0472">Membrane</keyword>
<dbReference type="InterPro" id="IPR024623">
    <property type="entry name" value="YtxH"/>
</dbReference>
<comment type="caution">
    <text evidence="2">The sequence shown here is derived from an EMBL/GenBank/DDBJ whole genome shotgun (WGS) entry which is preliminary data.</text>
</comment>
<organism evidence="2 3">
    <name type="scientific">Echinicola arenosa</name>
    <dbReference type="NCBI Taxonomy" id="2774144"/>
    <lineage>
        <taxon>Bacteria</taxon>
        <taxon>Pseudomonadati</taxon>
        <taxon>Bacteroidota</taxon>
        <taxon>Cytophagia</taxon>
        <taxon>Cytophagales</taxon>
        <taxon>Cyclobacteriaceae</taxon>
        <taxon>Echinicola</taxon>
    </lineage>
</organism>
<dbReference type="Proteomes" id="UP000647133">
    <property type="component" value="Unassembled WGS sequence"/>
</dbReference>
<feature type="transmembrane region" description="Helical" evidence="1">
    <location>
        <begin position="6"/>
        <end position="26"/>
    </location>
</feature>
<protein>
    <submittedName>
        <fullName evidence="2">YtxH domain-containing protein</fullName>
    </submittedName>
</protein>
<dbReference type="Pfam" id="PF12732">
    <property type="entry name" value="YtxH"/>
    <property type="match status" value="1"/>
</dbReference>
<dbReference type="RefSeq" id="WP_192012181.1">
    <property type="nucleotide sequence ID" value="NZ_JACYTQ010000012.1"/>
</dbReference>
<evidence type="ECO:0000313" key="2">
    <source>
        <dbReference type="EMBL" id="MBD8491306.1"/>
    </source>
</evidence>
<sequence>MGEGKVLLGVVAGLAAGVALGVMFAPDEGGKTRKKMQKQGEDLAHSLNGTIDKKFEELKGSINEITKKIKTQKEALVSKEA</sequence>
<name>A0ABR9AR92_9BACT</name>
<evidence type="ECO:0000313" key="3">
    <source>
        <dbReference type="Proteomes" id="UP000647133"/>
    </source>
</evidence>